<name>A0A212L3T1_9HYPH</name>
<sequence>MLRSPVTARPSHGCRRLPIRVNADCLGHRRAVLEKGDFGAIFGVSGEVTAPPDVFLSSEVHPDGH</sequence>
<reference evidence="1" key="1">
    <citation type="submission" date="2016-08" db="EMBL/GenBank/DDBJ databases">
        <authorList>
            <person name="Seilhamer J.J."/>
        </authorList>
    </citation>
    <scope>NUCLEOTIDE SEQUENCE</scope>
    <source>
        <strain evidence="1">86</strain>
    </source>
</reference>
<dbReference type="EMBL" id="FMJD01000002">
    <property type="protein sequence ID" value="SCM72166.1"/>
    <property type="molecule type" value="Genomic_DNA"/>
</dbReference>
<dbReference type="AlphaFoldDB" id="A0A212L3T1"/>
<gene>
    <name evidence="1" type="ORF">KL86PLE_100489</name>
</gene>
<evidence type="ECO:0000313" key="1">
    <source>
        <dbReference type="EMBL" id="SCM72166.1"/>
    </source>
</evidence>
<accession>A0A212L3T1</accession>
<organism evidence="1">
    <name type="scientific">uncultured Pleomorphomonas sp</name>
    <dbReference type="NCBI Taxonomy" id="442121"/>
    <lineage>
        <taxon>Bacteria</taxon>
        <taxon>Pseudomonadati</taxon>
        <taxon>Pseudomonadota</taxon>
        <taxon>Alphaproteobacteria</taxon>
        <taxon>Hyphomicrobiales</taxon>
        <taxon>Pleomorphomonadaceae</taxon>
        <taxon>Pleomorphomonas</taxon>
        <taxon>environmental samples</taxon>
    </lineage>
</organism>
<proteinExistence type="predicted"/>
<protein>
    <submittedName>
        <fullName evidence="1">Uncharacterized protein</fullName>
    </submittedName>
</protein>